<feature type="compositionally biased region" description="Polar residues" evidence="1">
    <location>
        <begin position="106"/>
        <end position="116"/>
    </location>
</feature>
<accession>A0AA48HYH9</accession>
<evidence type="ECO:0000313" key="3">
    <source>
        <dbReference type="EMBL" id="BDX08188.1"/>
    </source>
</evidence>
<reference evidence="3" key="1">
    <citation type="submission" date="2023-01" db="EMBL/GenBank/DDBJ databases">
        <title>Complete genome sequence of Planctobacterium marinum strain Dej080120_11.</title>
        <authorList>
            <person name="Ueki S."/>
            <person name="Maruyama F."/>
        </authorList>
    </citation>
    <scope>NUCLEOTIDE SEQUENCE</scope>
    <source>
        <strain evidence="3">Dej080120_11</strain>
    </source>
</reference>
<dbReference type="AlphaFoldDB" id="A0AA48HYH9"/>
<sequence length="132" mass="14403">MIMDSIIEAIPEIVIACIVAGLFYLLTKDKLSASARNRSVLVFAALVLVWLIMLAQSDSVPAQLHVEETSPDYQQPLAEIQDTSPKTLSAEESSARLEALREAQKENTSLEPSSDASELDTESHENDDTDNG</sequence>
<dbReference type="EMBL" id="AP027272">
    <property type="protein sequence ID" value="BDX08188.1"/>
    <property type="molecule type" value="Genomic_DNA"/>
</dbReference>
<name>A0AA48HYH9_9ALTE</name>
<keyword evidence="2" id="KW-1133">Transmembrane helix</keyword>
<feature type="transmembrane region" description="Helical" evidence="2">
    <location>
        <begin position="38"/>
        <end position="55"/>
    </location>
</feature>
<feature type="compositionally biased region" description="Polar residues" evidence="1">
    <location>
        <begin position="81"/>
        <end position="92"/>
    </location>
</feature>
<keyword evidence="4" id="KW-1185">Reference proteome</keyword>
<proteinExistence type="predicted"/>
<organism evidence="3 4">
    <name type="scientific">Planctobacterium marinum</name>
    <dbReference type="NCBI Taxonomy" id="1631968"/>
    <lineage>
        <taxon>Bacteria</taxon>
        <taxon>Pseudomonadati</taxon>
        <taxon>Pseudomonadota</taxon>
        <taxon>Gammaproteobacteria</taxon>
        <taxon>Alteromonadales</taxon>
        <taxon>Alteromonadaceae</taxon>
        <taxon>Planctobacterium</taxon>
    </lineage>
</organism>
<keyword evidence="2" id="KW-0472">Membrane</keyword>
<protein>
    <submittedName>
        <fullName evidence="3">Uncharacterized protein</fullName>
    </submittedName>
</protein>
<evidence type="ECO:0000313" key="4">
    <source>
        <dbReference type="Proteomes" id="UP001333710"/>
    </source>
</evidence>
<feature type="region of interest" description="Disordered" evidence="1">
    <location>
        <begin position="66"/>
        <end position="132"/>
    </location>
</feature>
<gene>
    <name evidence="3" type="ORF">MACH26_37090</name>
</gene>
<feature type="transmembrane region" description="Helical" evidence="2">
    <location>
        <begin position="6"/>
        <end position="26"/>
    </location>
</feature>
<keyword evidence="2" id="KW-0812">Transmembrane</keyword>
<feature type="compositionally biased region" description="Basic and acidic residues" evidence="1">
    <location>
        <begin position="93"/>
        <end position="105"/>
    </location>
</feature>
<evidence type="ECO:0000256" key="1">
    <source>
        <dbReference type="SAM" id="MobiDB-lite"/>
    </source>
</evidence>
<dbReference type="Proteomes" id="UP001333710">
    <property type="component" value="Chromosome"/>
</dbReference>
<dbReference type="KEGG" id="pmaw:MACH26_37090"/>
<evidence type="ECO:0000256" key="2">
    <source>
        <dbReference type="SAM" id="Phobius"/>
    </source>
</evidence>